<protein>
    <submittedName>
        <fullName evidence="1">Uncharacterized protein</fullName>
    </submittedName>
</protein>
<proteinExistence type="predicted"/>
<comment type="caution">
    <text evidence="1">The sequence shown here is derived from an EMBL/GenBank/DDBJ whole genome shotgun (WGS) entry which is preliminary data.</text>
</comment>
<evidence type="ECO:0000313" key="1">
    <source>
        <dbReference type="EMBL" id="KAL0929307.1"/>
    </source>
</evidence>
<keyword evidence="2" id="KW-1185">Reference proteome</keyword>
<sequence>MLEHASFTKGSASDFTNTKVLICLQRILLGLERDSVPPEAIDRRRTESDCGPPQGRMGGQAGLDRVLQRPLDPDTIRINSIRKLYGERVSLSRLYWVFNGSHLSLEAS</sequence>
<evidence type="ECO:0000313" key="2">
    <source>
        <dbReference type="Proteomes" id="UP000805649"/>
    </source>
</evidence>
<name>A0ACC3YBY8_COLTU</name>
<dbReference type="EMBL" id="VUJX02000019">
    <property type="protein sequence ID" value="KAL0929307.1"/>
    <property type="molecule type" value="Genomic_DNA"/>
</dbReference>
<reference evidence="1 2" key="1">
    <citation type="journal article" date="2020" name="Phytopathology">
        <title>Genome Sequence Resources of Colletotrichum truncatum, C. plurivorum, C. musicola, and C. sojae: Four Species Pathogenic to Soybean (Glycine max).</title>
        <authorList>
            <person name="Rogerio F."/>
            <person name="Boufleur T.R."/>
            <person name="Ciampi-Guillardi M."/>
            <person name="Sukno S.A."/>
            <person name="Thon M.R."/>
            <person name="Massola Junior N.S."/>
            <person name="Baroncelli R."/>
        </authorList>
    </citation>
    <scope>NUCLEOTIDE SEQUENCE [LARGE SCALE GENOMIC DNA]</scope>
    <source>
        <strain evidence="1 2">CMES1059</strain>
    </source>
</reference>
<dbReference type="Proteomes" id="UP000805649">
    <property type="component" value="Unassembled WGS sequence"/>
</dbReference>
<organism evidence="1 2">
    <name type="scientific">Colletotrichum truncatum</name>
    <name type="common">Anthracnose fungus</name>
    <name type="synonym">Colletotrichum capsici</name>
    <dbReference type="NCBI Taxonomy" id="5467"/>
    <lineage>
        <taxon>Eukaryota</taxon>
        <taxon>Fungi</taxon>
        <taxon>Dikarya</taxon>
        <taxon>Ascomycota</taxon>
        <taxon>Pezizomycotina</taxon>
        <taxon>Sordariomycetes</taxon>
        <taxon>Hypocreomycetidae</taxon>
        <taxon>Glomerellales</taxon>
        <taxon>Glomerellaceae</taxon>
        <taxon>Colletotrichum</taxon>
        <taxon>Colletotrichum truncatum species complex</taxon>
    </lineage>
</organism>
<accession>A0ACC3YBY8</accession>
<gene>
    <name evidence="1" type="ORF">CTRU02_215760</name>
</gene>